<dbReference type="GeneID" id="89973825"/>
<gene>
    <name evidence="1" type="ORF">LTR84_005650</name>
</gene>
<comment type="caution">
    <text evidence="1">The sequence shown here is derived from an EMBL/GenBank/DDBJ whole genome shotgun (WGS) entry which is preliminary data.</text>
</comment>
<dbReference type="Pfam" id="PF00106">
    <property type="entry name" value="adh_short"/>
    <property type="match status" value="1"/>
</dbReference>
<evidence type="ECO:0000313" key="2">
    <source>
        <dbReference type="Proteomes" id="UP001358417"/>
    </source>
</evidence>
<evidence type="ECO:0000313" key="1">
    <source>
        <dbReference type="EMBL" id="KAK5048559.1"/>
    </source>
</evidence>
<dbReference type="InterPro" id="IPR002347">
    <property type="entry name" value="SDR_fam"/>
</dbReference>
<dbReference type="Gene3D" id="3.40.50.720">
    <property type="entry name" value="NAD(P)-binding Rossmann-like Domain"/>
    <property type="match status" value="1"/>
</dbReference>
<dbReference type="Proteomes" id="UP001358417">
    <property type="component" value="Unassembled WGS sequence"/>
</dbReference>
<name>A0AAV9N2Y4_9EURO</name>
<proteinExistence type="predicted"/>
<dbReference type="AlphaFoldDB" id="A0AAV9N2Y4"/>
<reference evidence="1 2" key="1">
    <citation type="submission" date="2023-08" db="EMBL/GenBank/DDBJ databases">
        <title>Black Yeasts Isolated from many extreme environments.</title>
        <authorList>
            <person name="Coleine C."/>
            <person name="Stajich J.E."/>
            <person name="Selbmann L."/>
        </authorList>
    </citation>
    <scope>NUCLEOTIDE SEQUENCE [LARGE SCALE GENOMIC DNA]</scope>
    <source>
        <strain evidence="1 2">CCFEE 5792</strain>
    </source>
</reference>
<dbReference type="SUPFAM" id="SSF51735">
    <property type="entry name" value="NAD(P)-binding Rossmann-fold domains"/>
    <property type="match status" value="1"/>
</dbReference>
<dbReference type="RefSeq" id="XP_064703918.1">
    <property type="nucleotide sequence ID" value="XM_064849215.1"/>
</dbReference>
<dbReference type="EMBL" id="JAVRRD010000021">
    <property type="protein sequence ID" value="KAK5048559.1"/>
    <property type="molecule type" value="Genomic_DNA"/>
</dbReference>
<sequence length="117" mass="12995">MPHWISDAADSAVNDLQKEVKNAGRDWPEIRGYECDTSSEDLVSNTWHQIVEDFGQVDVLVINAGLAAGSAAETDDFERRGRQRLRLGQRASARRLPVHVLQATARTTLMRSAPPRA</sequence>
<protein>
    <submittedName>
        <fullName evidence="1">Uncharacterized protein</fullName>
    </submittedName>
</protein>
<keyword evidence="2" id="KW-1185">Reference proteome</keyword>
<dbReference type="InterPro" id="IPR036291">
    <property type="entry name" value="NAD(P)-bd_dom_sf"/>
</dbReference>
<accession>A0AAV9N2Y4</accession>
<organism evidence="1 2">
    <name type="scientific">Exophiala bonariae</name>
    <dbReference type="NCBI Taxonomy" id="1690606"/>
    <lineage>
        <taxon>Eukaryota</taxon>
        <taxon>Fungi</taxon>
        <taxon>Dikarya</taxon>
        <taxon>Ascomycota</taxon>
        <taxon>Pezizomycotina</taxon>
        <taxon>Eurotiomycetes</taxon>
        <taxon>Chaetothyriomycetidae</taxon>
        <taxon>Chaetothyriales</taxon>
        <taxon>Herpotrichiellaceae</taxon>
        <taxon>Exophiala</taxon>
    </lineage>
</organism>